<feature type="non-terminal residue" evidence="6">
    <location>
        <position position="1"/>
    </location>
</feature>
<keyword evidence="7" id="KW-1185">Reference proteome</keyword>
<dbReference type="GO" id="GO:0005911">
    <property type="term" value="C:cell-cell junction"/>
    <property type="evidence" value="ECO:0007669"/>
    <property type="project" value="TreeGrafter"/>
</dbReference>
<reference evidence="6" key="1">
    <citation type="submission" date="2020-07" db="EMBL/GenBank/DDBJ databases">
        <title>Clarias magur genome sequencing, assembly and annotation.</title>
        <authorList>
            <person name="Kushwaha B."/>
            <person name="Kumar R."/>
            <person name="Das P."/>
            <person name="Joshi C.G."/>
            <person name="Kumar D."/>
            <person name="Nagpure N.S."/>
            <person name="Pandey M."/>
            <person name="Agarwal S."/>
            <person name="Srivastava S."/>
            <person name="Singh M."/>
            <person name="Sahoo L."/>
            <person name="Jayasankar P."/>
            <person name="Meher P.K."/>
            <person name="Koringa P.G."/>
            <person name="Iquebal M.A."/>
            <person name="Das S.P."/>
            <person name="Bit A."/>
            <person name="Patnaik S."/>
            <person name="Patel N."/>
            <person name="Shah T.M."/>
            <person name="Hinsu A."/>
            <person name="Jena J.K."/>
        </authorList>
    </citation>
    <scope>NUCLEOTIDE SEQUENCE</scope>
    <source>
        <strain evidence="6">CIFAMagur01</strain>
        <tissue evidence="6">Testis</tissue>
    </source>
</reference>
<evidence type="ECO:0000256" key="2">
    <source>
        <dbReference type="ARBA" id="ARBA00022729"/>
    </source>
</evidence>
<comment type="caution">
    <text evidence="6">The sequence shown here is derived from an EMBL/GenBank/DDBJ whole genome shotgun (WGS) entry which is preliminary data.</text>
</comment>
<evidence type="ECO:0000256" key="1">
    <source>
        <dbReference type="ARBA" id="ARBA00004370"/>
    </source>
</evidence>
<evidence type="ECO:0000256" key="5">
    <source>
        <dbReference type="SAM" id="Phobius"/>
    </source>
</evidence>
<keyword evidence="5" id="KW-1133">Transmembrane helix</keyword>
<keyword evidence="2" id="KW-0732">Signal</keyword>
<evidence type="ECO:0000256" key="3">
    <source>
        <dbReference type="ARBA" id="ARBA00023136"/>
    </source>
</evidence>
<dbReference type="SUPFAM" id="SSF48726">
    <property type="entry name" value="Immunoglobulin"/>
    <property type="match status" value="1"/>
</dbReference>
<feature type="transmembrane region" description="Helical" evidence="5">
    <location>
        <begin position="217"/>
        <end position="238"/>
    </location>
</feature>
<protein>
    <submittedName>
        <fullName evidence="6">SLAM family member 9-like</fullName>
    </submittedName>
</protein>
<keyword evidence="5" id="KW-0812">Transmembrane</keyword>
<dbReference type="AlphaFoldDB" id="A0A8J4WYP0"/>
<dbReference type="InterPro" id="IPR015631">
    <property type="entry name" value="CD2/SLAM_rcpt"/>
</dbReference>
<dbReference type="OrthoDB" id="8958824at2759"/>
<comment type="subcellular location">
    <subcellularLocation>
        <location evidence="1">Membrane</location>
    </subcellularLocation>
</comment>
<dbReference type="GO" id="GO:0016020">
    <property type="term" value="C:membrane"/>
    <property type="evidence" value="ECO:0007669"/>
    <property type="project" value="UniProtKB-SubCell"/>
</dbReference>
<proteinExistence type="predicted"/>
<accession>A0A8J4WYP0</accession>
<sequence length="241" mass="27179">GSEDIREVFGYLGEPVVLNLNVYPTWKPTVIEWSVSQDSVYIATFRRGHLIKFKDQFELNTTTGDLTIKSLKPEDALKYKVVLENMERVKHTIYFQLSVQEKVGKPNITLLVAEKCVIPLKCSTLSNKVSFSWTIHHPVDSNKSVCYDSSKTNRESVMWISLGTNIDVSVTCTATDGNQDVSSTWHGKCPEITEQLQPCNCTPVIPNVPCPEIRFRIGGILIGLILGVLIWIILIIYLKHK</sequence>
<dbReference type="InterPro" id="IPR013783">
    <property type="entry name" value="Ig-like_fold"/>
</dbReference>
<name>A0A8J4WYP0_CLAMG</name>
<dbReference type="PANTHER" id="PTHR12080">
    <property type="entry name" value="SIGNALING LYMPHOCYTIC ACTIVATION MOLECULE"/>
    <property type="match status" value="1"/>
</dbReference>
<evidence type="ECO:0000256" key="4">
    <source>
        <dbReference type="ARBA" id="ARBA00023180"/>
    </source>
</evidence>
<keyword evidence="3 5" id="KW-0472">Membrane</keyword>
<dbReference type="Gene3D" id="2.60.40.10">
    <property type="entry name" value="Immunoglobulins"/>
    <property type="match status" value="1"/>
</dbReference>
<dbReference type="InterPro" id="IPR036179">
    <property type="entry name" value="Ig-like_dom_sf"/>
</dbReference>
<dbReference type="PANTHER" id="PTHR12080:SF59">
    <property type="entry name" value="HEPATIC AND GLIAL CELL ADHESION MOLECULE"/>
    <property type="match status" value="1"/>
</dbReference>
<evidence type="ECO:0000313" key="7">
    <source>
        <dbReference type="Proteomes" id="UP000727407"/>
    </source>
</evidence>
<organism evidence="6 7">
    <name type="scientific">Clarias magur</name>
    <name type="common">Asian catfish</name>
    <name type="synonym">Macropteronotus magur</name>
    <dbReference type="NCBI Taxonomy" id="1594786"/>
    <lineage>
        <taxon>Eukaryota</taxon>
        <taxon>Metazoa</taxon>
        <taxon>Chordata</taxon>
        <taxon>Craniata</taxon>
        <taxon>Vertebrata</taxon>
        <taxon>Euteleostomi</taxon>
        <taxon>Actinopterygii</taxon>
        <taxon>Neopterygii</taxon>
        <taxon>Teleostei</taxon>
        <taxon>Ostariophysi</taxon>
        <taxon>Siluriformes</taxon>
        <taxon>Clariidae</taxon>
        <taxon>Clarias</taxon>
    </lineage>
</organism>
<evidence type="ECO:0000313" key="6">
    <source>
        <dbReference type="EMBL" id="KAF5884706.1"/>
    </source>
</evidence>
<keyword evidence="4" id="KW-0325">Glycoprotein</keyword>
<gene>
    <name evidence="6" type="ORF">DAT39_022823</name>
</gene>
<dbReference type="Proteomes" id="UP000727407">
    <property type="component" value="Unassembled WGS sequence"/>
</dbReference>
<dbReference type="EMBL" id="QNUK01001287">
    <property type="protein sequence ID" value="KAF5884706.1"/>
    <property type="molecule type" value="Genomic_DNA"/>
</dbReference>
<feature type="non-terminal residue" evidence="6">
    <location>
        <position position="241"/>
    </location>
</feature>